<sequence length="105" mass="10277">GTGREQGDHGDGSREGAGATAVAGAGAGRMGVPVGAVGARAVGAVGWGSHGAMLDAGPEGPSGRRHPGDVADEVALWGDGDAASSLVDGGRDREEGWWSRLSESN</sequence>
<name>A0A399QPM0_9MICO</name>
<organism evidence="2 3">
    <name type="scientific">Clavibacter michiganensis subsp. insidiosus</name>
    <dbReference type="NCBI Taxonomy" id="33014"/>
    <lineage>
        <taxon>Bacteria</taxon>
        <taxon>Bacillati</taxon>
        <taxon>Actinomycetota</taxon>
        <taxon>Actinomycetes</taxon>
        <taxon>Micrococcales</taxon>
        <taxon>Microbacteriaceae</taxon>
        <taxon>Clavibacter</taxon>
    </lineage>
</organism>
<evidence type="ECO:0000313" key="3">
    <source>
        <dbReference type="Proteomes" id="UP000266634"/>
    </source>
</evidence>
<feature type="region of interest" description="Disordered" evidence="1">
    <location>
        <begin position="81"/>
        <end position="105"/>
    </location>
</feature>
<dbReference type="EMBL" id="QWEA01000566">
    <property type="protein sequence ID" value="RIJ20800.1"/>
    <property type="molecule type" value="Genomic_DNA"/>
</dbReference>
<dbReference type="Proteomes" id="UP000266634">
    <property type="component" value="Unassembled WGS sequence"/>
</dbReference>
<dbReference type="AlphaFoldDB" id="A0A399QPM0"/>
<accession>A0A399QPM0</accession>
<comment type="caution">
    <text evidence="2">The sequence shown here is derived from an EMBL/GenBank/DDBJ whole genome shotgun (WGS) entry which is preliminary data.</text>
</comment>
<evidence type="ECO:0000313" key="2">
    <source>
        <dbReference type="EMBL" id="RIJ20800.1"/>
    </source>
</evidence>
<feature type="compositionally biased region" description="Basic and acidic residues" evidence="1">
    <location>
        <begin position="1"/>
        <end position="14"/>
    </location>
</feature>
<reference evidence="2 3" key="1">
    <citation type="submission" date="2018-08" db="EMBL/GenBank/DDBJ databases">
        <title>Genome Sequence of Clavibacter michiganensis Subspecies type strains, and the Atypical Peach-Colored Strains Isolated from Tomato.</title>
        <authorList>
            <person name="Osdaghi E."/>
            <person name="Portier P."/>
            <person name="Briand M."/>
            <person name="Jacques M.-A."/>
        </authorList>
    </citation>
    <scope>NUCLEOTIDE SEQUENCE [LARGE SCALE GENOMIC DNA]</scope>
    <source>
        <strain evidence="2 3">CFBP 6488</strain>
    </source>
</reference>
<evidence type="ECO:0000256" key="1">
    <source>
        <dbReference type="SAM" id="MobiDB-lite"/>
    </source>
</evidence>
<protein>
    <submittedName>
        <fullName evidence="2">Uncharacterized protein</fullName>
    </submittedName>
</protein>
<gene>
    <name evidence="2" type="ORF">DZF93_12405</name>
</gene>
<feature type="non-terminal residue" evidence="2">
    <location>
        <position position="1"/>
    </location>
</feature>
<proteinExistence type="predicted"/>
<feature type="region of interest" description="Disordered" evidence="1">
    <location>
        <begin position="1"/>
        <end position="22"/>
    </location>
</feature>